<dbReference type="InterPro" id="IPR050216">
    <property type="entry name" value="LRR_domain-containing"/>
</dbReference>
<dbReference type="PANTHER" id="PTHR48051:SF1">
    <property type="entry name" value="RAS SUPPRESSOR PROTEIN 1"/>
    <property type="match status" value="1"/>
</dbReference>
<evidence type="ECO:0008006" key="5">
    <source>
        <dbReference type="Google" id="ProtNLM"/>
    </source>
</evidence>
<dbReference type="PANTHER" id="PTHR48051">
    <property type="match status" value="1"/>
</dbReference>
<evidence type="ECO:0000256" key="1">
    <source>
        <dbReference type="ARBA" id="ARBA00022614"/>
    </source>
</evidence>
<accession>A0A834XNY7</accession>
<dbReference type="SUPFAM" id="SSF52058">
    <property type="entry name" value="L domain-like"/>
    <property type="match status" value="1"/>
</dbReference>
<evidence type="ECO:0000313" key="4">
    <source>
        <dbReference type="Proteomes" id="UP000639338"/>
    </source>
</evidence>
<keyword evidence="2" id="KW-0677">Repeat</keyword>
<sequence>MEDKNNNDIIEELKNKSVLHWNYRGYKNLPCELELFGDKIEELYLKDNNIIKLPIWINKLINLRNIYLSDNKLIDFPIELYDNKKLSVLNLSCNYLKLIPTTINNLRLLTNLNLDNNFLTQLPPAIKELEYLVYLSICKNELTILPEWIGSLKKLETLLIDNNYLEEIPNRLTLLSTLKTLSICSNRLKYLPLNSFISQVNICFNYNPDLNYLSYPMLSQLLELGWDDEKDIISNSNCVKKSSNFNIKLAVKFNDMSIEKNKIIELPRQLFGIFKNYYNEPVSLWELSLRRLYQTDNAFELLKPDIFHKLMLNGPISVCLSNKCQQPIFTEAWLIVGTTEESSLLVVALFCSQKCLCTFDPQSYGINELPWEIYTE</sequence>
<dbReference type="Gene3D" id="3.80.10.10">
    <property type="entry name" value="Ribonuclease Inhibitor"/>
    <property type="match status" value="1"/>
</dbReference>
<dbReference type="GO" id="GO:0005737">
    <property type="term" value="C:cytoplasm"/>
    <property type="evidence" value="ECO:0007669"/>
    <property type="project" value="TreeGrafter"/>
</dbReference>
<proteinExistence type="predicted"/>
<dbReference type="Pfam" id="PF00560">
    <property type="entry name" value="LRR_1"/>
    <property type="match status" value="1"/>
</dbReference>
<evidence type="ECO:0000256" key="2">
    <source>
        <dbReference type="ARBA" id="ARBA00022737"/>
    </source>
</evidence>
<reference evidence="3 4" key="1">
    <citation type="submission" date="2020-08" db="EMBL/GenBank/DDBJ databases">
        <title>Aphidius gifuensis genome sequencing and assembly.</title>
        <authorList>
            <person name="Du Z."/>
        </authorList>
    </citation>
    <scope>NUCLEOTIDE SEQUENCE [LARGE SCALE GENOMIC DNA]</scope>
    <source>
        <strain evidence="3">YNYX2018</strain>
        <tissue evidence="3">Adults</tissue>
    </source>
</reference>
<organism evidence="3 4">
    <name type="scientific">Aphidius gifuensis</name>
    <name type="common">Parasitoid wasp</name>
    <dbReference type="NCBI Taxonomy" id="684658"/>
    <lineage>
        <taxon>Eukaryota</taxon>
        <taxon>Metazoa</taxon>
        <taxon>Ecdysozoa</taxon>
        <taxon>Arthropoda</taxon>
        <taxon>Hexapoda</taxon>
        <taxon>Insecta</taxon>
        <taxon>Pterygota</taxon>
        <taxon>Neoptera</taxon>
        <taxon>Endopterygota</taxon>
        <taxon>Hymenoptera</taxon>
        <taxon>Apocrita</taxon>
        <taxon>Ichneumonoidea</taxon>
        <taxon>Braconidae</taxon>
        <taxon>Aphidiinae</taxon>
        <taxon>Aphidius</taxon>
    </lineage>
</organism>
<evidence type="ECO:0000313" key="3">
    <source>
        <dbReference type="EMBL" id="KAF7989017.1"/>
    </source>
</evidence>
<name>A0A834XNY7_APHGI</name>
<dbReference type="Pfam" id="PF13855">
    <property type="entry name" value="LRR_8"/>
    <property type="match status" value="1"/>
</dbReference>
<dbReference type="PROSITE" id="PS51450">
    <property type="entry name" value="LRR"/>
    <property type="match status" value="1"/>
</dbReference>
<dbReference type="OrthoDB" id="2021138at2759"/>
<dbReference type="InterPro" id="IPR003591">
    <property type="entry name" value="Leu-rich_rpt_typical-subtyp"/>
</dbReference>
<dbReference type="AlphaFoldDB" id="A0A834XNY7"/>
<keyword evidence="4" id="KW-1185">Reference proteome</keyword>
<gene>
    <name evidence="3" type="ORF">HCN44_007327</name>
</gene>
<comment type="caution">
    <text evidence="3">The sequence shown here is derived from an EMBL/GenBank/DDBJ whole genome shotgun (WGS) entry which is preliminary data.</text>
</comment>
<dbReference type="Proteomes" id="UP000639338">
    <property type="component" value="Unassembled WGS sequence"/>
</dbReference>
<keyword evidence="1" id="KW-0433">Leucine-rich repeat</keyword>
<dbReference type="InterPro" id="IPR032675">
    <property type="entry name" value="LRR_dom_sf"/>
</dbReference>
<protein>
    <recommendedName>
        <fullName evidence="5">Leucine-rich repeat protein</fullName>
    </recommendedName>
</protein>
<dbReference type="EMBL" id="JACMRX010000005">
    <property type="protein sequence ID" value="KAF7989017.1"/>
    <property type="molecule type" value="Genomic_DNA"/>
</dbReference>
<dbReference type="InterPro" id="IPR001611">
    <property type="entry name" value="Leu-rich_rpt"/>
</dbReference>
<dbReference type="SMART" id="SM00369">
    <property type="entry name" value="LRR_TYP"/>
    <property type="match status" value="4"/>
</dbReference>